<protein>
    <submittedName>
        <fullName evidence="1">Uncharacterized protein</fullName>
    </submittedName>
</protein>
<dbReference type="AlphaFoldDB" id="A0A8S0G3L1"/>
<dbReference type="Proteomes" id="UP000467488">
    <property type="component" value="Chromosome"/>
</dbReference>
<evidence type="ECO:0000313" key="1">
    <source>
        <dbReference type="EMBL" id="BBU86400.1"/>
    </source>
</evidence>
<organism evidence="1 2">
    <name type="scientific">Escherichia coli</name>
    <dbReference type="NCBI Taxonomy" id="562"/>
    <lineage>
        <taxon>Bacteria</taxon>
        <taxon>Pseudomonadati</taxon>
        <taxon>Pseudomonadota</taxon>
        <taxon>Gammaproteobacteria</taxon>
        <taxon>Enterobacterales</taxon>
        <taxon>Enterobacteriaceae</taxon>
        <taxon>Escherichia</taxon>
    </lineage>
</organism>
<accession>A0A8S0G3L1</accession>
<dbReference type="EMBL" id="AP022360">
    <property type="protein sequence ID" value="BBU86400.1"/>
    <property type="molecule type" value="Genomic_DNA"/>
</dbReference>
<name>A0A8S0G3L1_ECOLX</name>
<proteinExistence type="predicted"/>
<evidence type="ECO:0000313" key="2">
    <source>
        <dbReference type="Proteomes" id="UP000467488"/>
    </source>
</evidence>
<gene>
    <name evidence="1" type="ORF">EIMP300_78000</name>
</gene>
<sequence>MNNDEHSLEDGWQPLLHTDKWLACYPSLCYQRQGFSDIEKKATDNINHYFNKLPVATKPSTLPIADTIGFFMETSFHYALYRPIITALQAQGQSCTLVINDRVFKPFLDEMLATLKSIDDPQLKGMRLSEMQAHGQRVKCLVSPYHTPALNGLSTLNIRAMYGLAKSKRGTTPTGTVFISAFCVTATTASGRWHISAAQKWSAIRASTPGITARLTALCRKISNPIPINLRCSTPPRLAH</sequence>
<reference evidence="1 2" key="1">
    <citation type="submission" date="2020-01" db="EMBL/GenBank/DDBJ databases">
        <title>Dynamics of blaIMP-6 dissemination in carbapenem resistant Enterobacteriacea isolated from regional surveillance in Osaka, Japan.</title>
        <authorList>
            <person name="Abe R."/>
            <person name="Akeda Y."/>
            <person name="Sugawara Y."/>
            <person name="Yamamoto N."/>
            <person name="Tomono K."/>
            <person name="Takeuchi D."/>
            <person name="Kawahara R."/>
            <person name="Hamada S."/>
        </authorList>
    </citation>
    <scope>NUCLEOTIDE SEQUENCE [LARGE SCALE GENOMIC DNA]</scope>
    <source>
        <strain evidence="1 2">E300</strain>
    </source>
</reference>